<keyword evidence="4" id="KW-0067">ATP-binding</keyword>
<dbReference type="Pfam" id="PF05746">
    <property type="entry name" value="DALR_1"/>
    <property type="match status" value="1"/>
</dbReference>
<proteinExistence type="predicted"/>
<evidence type="ECO:0000256" key="5">
    <source>
        <dbReference type="ARBA" id="ARBA00049339"/>
    </source>
</evidence>
<dbReference type="PANTHER" id="PTHR11956">
    <property type="entry name" value="ARGINYL-TRNA SYNTHETASE"/>
    <property type="match status" value="1"/>
</dbReference>
<dbReference type="SMART" id="SM00836">
    <property type="entry name" value="DALR_1"/>
    <property type="match status" value="1"/>
</dbReference>
<dbReference type="RefSeq" id="WP_150475467.1">
    <property type="nucleotide sequence ID" value="NZ_CP023697.1"/>
</dbReference>
<dbReference type="SMART" id="SM01016">
    <property type="entry name" value="Arg_tRNA_synt_N"/>
    <property type="match status" value="1"/>
</dbReference>
<gene>
    <name evidence="9" type="ORF">CP972_24305</name>
</gene>
<evidence type="ECO:0000259" key="7">
    <source>
        <dbReference type="SMART" id="SM00836"/>
    </source>
</evidence>
<dbReference type="EC" id="6.1.1.19" evidence="1"/>
<evidence type="ECO:0000259" key="8">
    <source>
        <dbReference type="SMART" id="SM01016"/>
    </source>
</evidence>
<dbReference type="Proteomes" id="UP000326041">
    <property type="component" value="Chromosome"/>
</dbReference>
<reference evidence="9 10" key="1">
    <citation type="submission" date="2017-09" db="EMBL/GenBank/DDBJ databases">
        <authorList>
            <person name="Lee N."/>
            <person name="Cho B.-K."/>
        </authorList>
    </citation>
    <scope>NUCLEOTIDE SEQUENCE [LARGE SCALE GENOMIC DNA]</scope>
    <source>
        <strain evidence="9 10">ATCC 13879</strain>
    </source>
</reference>
<evidence type="ECO:0000256" key="3">
    <source>
        <dbReference type="ARBA" id="ARBA00022741"/>
    </source>
</evidence>
<organism evidence="9 10">
    <name type="scientific">Streptomyces prasinus</name>
    <dbReference type="NCBI Taxonomy" id="67345"/>
    <lineage>
        <taxon>Bacteria</taxon>
        <taxon>Bacillati</taxon>
        <taxon>Actinomycetota</taxon>
        <taxon>Actinomycetes</taxon>
        <taxon>Kitasatosporales</taxon>
        <taxon>Streptomycetaceae</taxon>
        <taxon>Streptomyces</taxon>
    </lineage>
</organism>
<evidence type="ECO:0000256" key="1">
    <source>
        <dbReference type="ARBA" id="ARBA00012837"/>
    </source>
</evidence>
<keyword evidence="2" id="KW-0436">Ligase</keyword>
<dbReference type="GeneID" id="95537626"/>
<comment type="catalytic activity">
    <reaction evidence="5">
        <text>tRNA(Arg) + L-arginine + ATP = L-arginyl-tRNA(Arg) + AMP + diphosphate</text>
        <dbReference type="Rhea" id="RHEA:20301"/>
        <dbReference type="Rhea" id="RHEA-COMP:9658"/>
        <dbReference type="Rhea" id="RHEA-COMP:9673"/>
        <dbReference type="ChEBI" id="CHEBI:30616"/>
        <dbReference type="ChEBI" id="CHEBI:32682"/>
        <dbReference type="ChEBI" id="CHEBI:33019"/>
        <dbReference type="ChEBI" id="CHEBI:78442"/>
        <dbReference type="ChEBI" id="CHEBI:78513"/>
        <dbReference type="ChEBI" id="CHEBI:456215"/>
        <dbReference type="EC" id="6.1.1.19"/>
    </reaction>
</comment>
<evidence type="ECO:0000313" key="9">
    <source>
        <dbReference type="EMBL" id="QEV08327.1"/>
    </source>
</evidence>
<evidence type="ECO:0000313" key="10">
    <source>
        <dbReference type="Proteomes" id="UP000326041"/>
    </source>
</evidence>
<dbReference type="InterPro" id="IPR009080">
    <property type="entry name" value="tRNAsynth_Ia_anticodon-bd"/>
</dbReference>
<sequence length="392" mass="41416">MTPVELSRTVLRAVRRAVDDGELRVAVPEQVVVAPPGPGGCGEYATNVALRLARPAGRTPQHVAEVLRARLLRADGIGDVVITGPGFINISLRESAVPPALVEEILGAGDVPYGHLPEGGGEQVLLQGAAEVRAFVHLDALVRILRSQGRPVRAGCDAAPRPEWIAVLGGGAVDHRPGEHRPADPRLGEHRAADHRPGERRPVGHQPLDRQPFGHQPGVVPGTPGISVRPVPAPADPLPLGRDAGRWALLRPAAHDRPRIGPEHLQQREGNPLFRVRYAHARTRALARNAADLGFRAEPGPVGMDGTRPLLAALADHPRVLAAAARHRAPDRLARHLVTVADATQPLLTAVLPLGAEKPSAVHRARLALAEAAGTVLADGLSLLGIDAPDHL</sequence>
<dbReference type="PANTHER" id="PTHR11956:SF5">
    <property type="entry name" value="ARGININE--TRNA LIGASE, CYTOPLASMIC"/>
    <property type="match status" value="1"/>
</dbReference>
<name>A0ABX6B224_9ACTN</name>
<dbReference type="InterPro" id="IPR001278">
    <property type="entry name" value="Arg-tRNA-ligase"/>
</dbReference>
<evidence type="ECO:0000256" key="2">
    <source>
        <dbReference type="ARBA" id="ARBA00022598"/>
    </source>
</evidence>
<dbReference type="EMBL" id="CP023697">
    <property type="protein sequence ID" value="QEV08327.1"/>
    <property type="molecule type" value="Genomic_DNA"/>
</dbReference>
<dbReference type="Gene3D" id="1.10.730.10">
    <property type="entry name" value="Isoleucyl-tRNA Synthetase, Domain 1"/>
    <property type="match status" value="1"/>
</dbReference>
<feature type="compositionally biased region" description="Basic and acidic residues" evidence="6">
    <location>
        <begin position="173"/>
        <end position="202"/>
    </location>
</feature>
<keyword evidence="3" id="KW-0547">Nucleotide-binding</keyword>
<feature type="domain" description="Arginyl tRNA synthetase N-terminal" evidence="8">
    <location>
        <begin position="4"/>
        <end position="92"/>
    </location>
</feature>
<dbReference type="InterPro" id="IPR005148">
    <property type="entry name" value="Arg-tRNA-synth_N"/>
</dbReference>
<dbReference type="SUPFAM" id="SSF55190">
    <property type="entry name" value="Arginyl-tRNA synthetase (ArgRS), N-terminal 'additional' domain"/>
    <property type="match status" value="1"/>
</dbReference>
<protein>
    <recommendedName>
        <fullName evidence="1">arginine--tRNA ligase</fullName>
        <ecNumber evidence="1">6.1.1.19</ecNumber>
    </recommendedName>
</protein>
<dbReference type="Gene3D" id="3.30.1360.70">
    <property type="entry name" value="Arginyl tRNA synthetase N-terminal domain"/>
    <property type="match status" value="1"/>
</dbReference>
<accession>A0ABX6B224</accession>
<dbReference type="Pfam" id="PF03485">
    <property type="entry name" value="Arg_tRNA_synt_N"/>
    <property type="match status" value="1"/>
</dbReference>
<evidence type="ECO:0000256" key="4">
    <source>
        <dbReference type="ARBA" id="ARBA00022840"/>
    </source>
</evidence>
<dbReference type="InterPro" id="IPR008909">
    <property type="entry name" value="DALR_anticod-bd"/>
</dbReference>
<feature type="region of interest" description="Disordered" evidence="6">
    <location>
        <begin position="172"/>
        <end position="215"/>
    </location>
</feature>
<feature type="domain" description="DALR anticodon binding" evidence="7">
    <location>
        <begin position="276"/>
        <end position="392"/>
    </location>
</feature>
<dbReference type="InterPro" id="IPR036695">
    <property type="entry name" value="Arg-tRNA-synth_N_sf"/>
</dbReference>
<evidence type="ECO:0000256" key="6">
    <source>
        <dbReference type="SAM" id="MobiDB-lite"/>
    </source>
</evidence>
<dbReference type="NCBIfam" id="NF045898">
    <property type="entry name" value="ArgS_rel_codon"/>
    <property type="match status" value="1"/>
</dbReference>
<dbReference type="SUPFAM" id="SSF47323">
    <property type="entry name" value="Anticodon-binding domain of a subclass of class I aminoacyl-tRNA synthetases"/>
    <property type="match status" value="1"/>
</dbReference>
<keyword evidence="10" id="KW-1185">Reference proteome</keyword>